<name>A0A7S2IKZ7_9EUKA</name>
<reference evidence="1" key="1">
    <citation type="submission" date="2021-01" db="EMBL/GenBank/DDBJ databases">
        <authorList>
            <person name="Corre E."/>
            <person name="Pelletier E."/>
            <person name="Niang G."/>
            <person name="Scheremetjew M."/>
            <person name="Finn R."/>
            <person name="Kale V."/>
            <person name="Holt S."/>
            <person name="Cochrane G."/>
            <person name="Meng A."/>
            <person name="Brown T."/>
            <person name="Cohen L."/>
        </authorList>
    </citation>
    <scope>NUCLEOTIDE SEQUENCE</scope>
    <source>
        <strain evidence="1">UTEX LB 985</strain>
    </source>
</reference>
<sequence length="368" mass="41809">MDETKQEIAEMQEMVNTSTITRPSPVPKSKYNKWAVADYNRQIGDEGRAHYAALDSQRKRDQAEFLEGGQERAILAKQQREAALERVRQYRAEMAERGSTVKSNVDELAAEQKRLRQQKLDQGADLARMYGVEQRDRILESKTERFEELRQHATMHKDGEAERAAIFAAAAERELQEKRDRVARIRAETKPEVARSSKAFFFSLRKAVADDVRSSVSDWAQESSFNAALSLARAKSNRDEAYRARKGGSDGKHLVEEKRQEDANAMRMNIQAIEDKKQHQKLSDAISKRDTHDKAFESKFVSENEAELVTTSNYDALASKHQQELKEREGKPPGRIIGKPDWFPLFNGGGWFGLAKSDPPAPAQEKSV</sequence>
<dbReference type="AlphaFoldDB" id="A0A7S2IKZ7"/>
<evidence type="ECO:0000313" key="1">
    <source>
        <dbReference type="EMBL" id="CAD9521889.1"/>
    </source>
</evidence>
<organism evidence="1">
    <name type="scientific">Haptolina brevifila</name>
    <dbReference type="NCBI Taxonomy" id="156173"/>
    <lineage>
        <taxon>Eukaryota</taxon>
        <taxon>Haptista</taxon>
        <taxon>Haptophyta</taxon>
        <taxon>Prymnesiophyceae</taxon>
        <taxon>Prymnesiales</taxon>
        <taxon>Prymnesiaceae</taxon>
        <taxon>Haptolina</taxon>
    </lineage>
</organism>
<accession>A0A7S2IKZ7</accession>
<protein>
    <submittedName>
        <fullName evidence="1">Uncharacterized protein</fullName>
    </submittedName>
</protein>
<dbReference type="EMBL" id="HBGU01063782">
    <property type="protein sequence ID" value="CAD9521889.1"/>
    <property type="molecule type" value="Transcribed_RNA"/>
</dbReference>
<gene>
    <name evidence="1" type="ORF">CBRE1094_LOCUS34735</name>
</gene>
<proteinExistence type="predicted"/>